<dbReference type="GO" id="GO:0005923">
    <property type="term" value="C:bicellular tight junction"/>
    <property type="evidence" value="ECO:0007669"/>
    <property type="project" value="TreeGrafter"/>
</dbReference>
<dbReference type="SUPFAM" id="SSF90257">
    <property type="entry name" value="Myosin rod fragments"/>
    <property type="match status" value="2"/>
</dbReference>
<keyword evidence="5" id="KW-0963">Cytoplasm</keyword>
<feature type="coiled-coil region" evidence="10">
    <location>
        <begin position="214"/>
        <end position="255"/>
    </location>
</feature>
<dbReference type="InterPro" id="IPR014751">
    <property type="entry name" value="XRCC4-like_C"/>
</dbReference>
<feature type="coiled-coil region" evidence="10">
    <location>
        <begin position="570"/>
        <end position="815"/>
    </location>
</feature>
<dbReference type="Gene3D" id="1.20.5.340">
    <property type="match status" value="1"/>
</dbReference>
<dbReference type="GO" id="GO:0016459">
    <property type="term" value="C:myosin complex"/>
    <property type="evidence" value="ECO:0007669"/>
    <property type="project" value="UniProtKB-KW"/>
</dbReference>
<evidence type="ECO:0000313" key="14">
    <source>
        <dbReference type="WBParaSite" id="maker-uti_cns_0006032-snap-gene-0.3-mRNA-1"/>
    </source>
</evidence>
<evidence type="ECO:0000256" key="8">
    <source>
        <dbReference type="ARBA" id="ARBA00023175"/>
    </source>
</evidence>
<accession>A0A1I8HGM6</accession>
<evidence type="ECO:0000256" key="1">
    <source>
        <dbReference type="ARBA" id="ARBA00004657"/>
    </source>
</evidence>
<evidence type="ECO:0000256" key="5">
    <source>
        <dbReference type="ARBA" id="ARBA00022490"/>
    </source>
</evidence>
<feature type="compositionally biased region" description="Polar residues" evidence="11">
    <location>
        <begin position="1"/>
        <end position="16"/>
    </location>
</feature>
<organism evidence="13 14">
    <name type="scientific">Macrostomum lignano</name>
    <dbReference type="NCBI Taxonomy" id="282301"/>
    <lineage>
        <taxon>Eukaryota</taxon>
        <taxon>Metazoa</taxon>
        <taxon>Spiralia</taxon>
        <taxon>Lophotrochozoa</taxon>
        <taxon>Platyhelminthes</taxon>
        <taxon>Rhabditophora</taxon>
        <taxon>Macrostomorpha</taxon>
        <taxon>Macrostomida</taxon>
        <taxon>Macrostomidae</taxon>
        <taxon>Macrostomum</taxon>
    </lineage>
</organism>
<comment type="similarity">
    <text evidence="2">Belongs to the paramyosin family.</text>
</comment>
<dbReference type="Proteomes" id="UP000095280">
    <property type="component" value="Unplaced"/>
</dbReference>
<sequence length="849" mass="95506">MSRSQIYESRSESTAISTGGMASSRSSRMEASSSSSYSARGIYRGLSPASQNRLESRIKELEDLLEMERDGRSRAERNMNDYANQLDAANERLDEAGGMSSQAQEMLRRRDQEVQKLKKDLENANSQLESLEQTVKKKYTVTITELTGELENANKQKSRAEKEKSNLLIEIDNLASQVDQAMKAKSRSLHEARAVCRLRNVDLQRVAHEYETQAATLSKAKSSLQSQVDDLKKSLDEETRSRNNLQAQLMTLQQDYYAVQSNRRQPAHQVSKLNADLASLKSKFDRELTVKLEEYEEISWKDISERERTRARKPGEDQAEAHAEIKELQGDIDALQAANQELASRAKQAESTVNQLTIRCDELSSENSSLSSTNQGLQADNAKLKKDLQSAEDKRAALERENTEQPAQGGQQRQPGPDPPPERLRGHALPVPGRARDSLASSLRDAEEALRELEQKYQQTTQALASLKTELEAKLNEKEAELESLRKSSQRTIEELHVTITEIESKYKGEISRTKKKYEALAADLEGQIDNLGRMNAGWLRTTRACRAACTSSRPTLRRSVGLTMLLNNLAACEKRRAAAQGELDEARGLKEAAERKAKAAEAEAAEATGRLGDLQAQMQSLSNDKRRLEAEAAAAQAEIDDAHNGRLAEADRANRLAGEAQRLADELRLEQENYKNAESLRKQLEVEIREITVKLEEAEAFATREGRRMVSKLQGRVRDLEAELDQEQRKAKDAQAASRKFERQAKEAVAQTEEERRMNMELQDLLDKTQLKLKTYKRQIEESEEISAIAMTKYRKAQQQIEEAEHRADLAERTMSSRRGSSTVIRSVSVAREMSSSRRVGARATSIM</sequence>
<evidence type="ECO:0000256" key="7">
    <source>
        <dbReference type="ARBA" id="ARBA00023123"/>
    </source>
</evidence>
<dbReference type="PANTHER" id="PTHR46349:SF6">
    <property type="entry name" value="MYOSIN-6-LIKE"/>
    <property type="match status" value="1"/>
</dbReference>
<dbReference type="PANTHER" id="PTHR46349">
    <property type="entry name" value="CINGULIN-LIKE PROTEIN 1-RELATED"/>
    <property type="match status" value="1"/>
</dbReference>
<dbReference type="InterPro" id="IPR002928">
    <property type="entry name" value="Myosin_tail"/>
</dbReference>
<keyword evidence="8" id="KW-0505">Motor protein</keyword>
<feature type="compositionally biased region" description="Basic and acidic residues" evidence="11">
    <location>
        <begin position="386"/>
        <end position="403"/>
    </location>
</feature>
<dbReference type="Gene3D" id="1.20.5.1700">
    <property type="match status" value="1"/>
</dbReference>
<feature type="region of interest" description="Disordered" evidence="11">
    <location>
        <begin position="1"/>
        <end position="50"/>
    </location>
</feature>
<evidence type="ECO:0000256" key="6">
    <source>
        <dbReference type="ARBA" id="ARBA00023054"/>
    </source>
</evidence>
<reference evidence="14" key="1">
    <citation type="submission" date="2016-11" db="UniProtKB">
        <authorList>
            <consortium name="WormBaseParasite"/>
        </authorList>
    </citation>
    <scope>IDENTIFICATION</scope>
</reference>
<dbReference type="GO" id="GO:0030016">
    <property type="term" value="C:myofibril"/>
    <property type="evidence" value="ECO:0007669"/>
    <property type="project" value="UniProtKB-SubCell"/>
</dbReference>
<proteinExistence type="inferred from homology"/>
<feature type="coiled-coil region" evidence="10">
    <location>
        <begin position="51"/>
        <end position="184"/>
    </location>
</feature>
<dbReference type="GO" id="GO:0032982">
    <property type="term" value="C:myosin filament"/>
    <property type="evidence" value="ECO:0007669"/>
    <property type="project" value="UniProtKB-KW"/>
</dbReference>
<keyword evidence="4" id="KW-0787">Thick filament</keyword>
<name>A0A1I8HGM6_9PLAT</name>
<dbReference type="AlphaFoldDB" id="A0A1I8HGM6"/>
<dbReference type="WBParaSite" id="maker-uti_cns_0006032-snap-gene-0.3-mRNA-1">
    <property type="protein sequence ID" value="maker-uti_cns_0006032-snap-gene-0.3-mRNA-1"/>
    <property type="gene ID" value="maker-uti_cns_0006032-snap-gene-0.3"/>
</dbReference>
<keyword evidence="9" id="KW-0514">Muscle protein</keyword>
<feature type="compositionally biased region" description="Low complexity" evidence="11">
    <location>
        <begin position="405"/>
        <end position="415"/>
    </location>
</feature>
<feature type="region of interest" description="Disordered" evidence="11">
    <location>
        <begin position="386"/>
        <end position="444"/>
    </location>
</feature>
<evidence type="ECO:0000259" key="12">
    <source>
        <dbReference type="Pfam" id="PF01576"/>
    </source>
</evidence>
<dbReference type="Gene3D" id="1.20.5.1160">
    <property type="entry name" value="Vasodilator-stimulated phosphoprotein"/>
    <property type="match status" value="1"/>
</dbReference>
<dbReference type="Pfam" id="PF01576">
    <property type="entry name" value="Myosin_tail_1"/>
    <property type="match status" value="2"/>
</dbReference>
<evidence type="ECO:0000313" key="13">
    <source>
        <dbReference type="Proteomes" id="UP000095280"/>
    </source>
</evidence>
<dbReference type="Gene3D" id="1.20.5.370">
    <property type="match status" value="1"/>
</dbReference>
<evidence type="ECO:0000256" key="11">
    <source>
        <dbReference type="SAM" id="MobiDB-lite"/>
    </source>
</evidence>
<protein>
    <recommendedName>
        <fullName evidence="3">Paramyosin</fullName>
    </recommendedName>
</protein>
<feature type="compositionally biased region" description="Low complexity" evidence="11">
    <location>
        <begin position="17"/>
        <end position="41"/>
    </location>
</feature>
<comment type="subcellular location">
    <subcellularLocation>
        <location evidence="1">Cytoplasm</location>
        <location evidence="1">Myofibril</location>
    </subcellularLocation>
</comment>
<evidence type="ECO:0000256" key="4">
    <source>
        <dbReference type="ARBA" id="ARBA00022433"/>
    </source>
</evidence>
<keyword evidence="6 10" id="KW-0175">Coiled coil</keyword>
<feature type="domain" description="Myosin tail" evidence="12">
    <location>
        <begin position="53"/>
        <end position="192"/>
    </location>
</feature>
<evidence type="ECO:0000256" key="2">
    <source>
        <dbReference type="ARBA" id="ARBA00008447"/>
    </source>
</evidence>
<keyword evidence="7" id="KW-0518">Myosin</keyword>
<evidence type="ECO:0000256" key="3">
    <source>
        <dbReference type="ARBA" id="ARBA00018623"/>
    </source>
</evidence>
<feature type="domain" description="Myosin tail" evidence="12">
    <location>
        <begin position="436"/>
        <end position="819"/>
    </location>
</feature>
<keyword evidence="13" id="KW-1185">Reference proteome</keyword>
<evidence type="ECO:0000256" key="10">
    <source>
        <dbReference type="SAM" id="Coils"/>
    </source>
</evidence>
<evidence type="ECO:0000256" key="9">
    <source>
        <dbReference type="ARBA" id="ARBA00023179"/>
    </source>
</evidence>